<evidence type="ECO:0000256" key="1">
    <source>
        <dbReference type="ARBA" id="ARBA00008857"/>
    </source>
</evidence>
<evidence type="ECO:0000256" key="2">
    <source>
        <dbReference type="ARBA" id="ARBA00023125"/>
    </source>
</evidence>
<gene>
    <name evidence="4" type="ORF">N5B56_05950</name>
</gene>
<keyword evidence="5" id="KW-1185">Reference proteome</keyword>
<dbReference type="EMBL" id="JAODBU010000005">
    <property type="protein sequence ID" value="MCT7398630.1"/>
    <property type="molecule type" value="Genomic_DNA"/>
</dbReference>
<reference evidence="4" key="1">
    <citation type="submission" date="2022-09" db="EMBL/GenBank/DDBJ databases">
        <title>Eubacterium sp. LFL-14 isolated from human feces.</title>
        <authorList>
            <person name="Liu F."/>
        </authorList>
    </citation>
    <scope>NUCLEOTIDE SEQUENCE</scope>
    <source>
        <strain evidence="4">LFL-14</strain>
    </source>
</reference>
<evidence type="ECO:0000313" key="4">
    <source>
        <dbReference type="EMBL" id="MCT7398630.1"/>
    </source>
</evidence>
<dbReference type="InterPro" id="IPR010998">
    <property type="entry name" value="Integrase_recombinase_N"/>
</dbReference>
<protein>
    <recommendedName>
        <fullName evidence="3">Integrase SAM-like N-terminal domain-containing protein</fullName>
    </recommendedName>
</protein>
<dbReference type="RefSeq" id="WP_260978569.1">
    <property type="nucleotide sequence ID" value="NZ_JAODBU010000005.1"/>
</dbReference>
<feature type="domain" description="Integrase SAM-like N-terminal" evidence="3">
    <location>
        <begin position="67"/>
        <end position="124"/>
    </location>
</feature>
<dbReference type="InterPro" id="IPR004107">
    <property type="entry name" value="Integrase_SAM-like_N"/>
</dbReference>
<dbReference type="SUPFAM" id="SSF56349">
    <property type="entry name" value="DNA breaking-rejoining enzymes"/>
    <property type="match status" value="1"/>
</dbReference>
<name>A0ABT2LZL1_9FIRM</name>
<dbReference type="Pfam" id="PF14659">
    <property type="entry name" value="Phage_int_SAM_3"/>
    <property type="match status" value="1"/>
</dbReference>
<comment type="caution">
    <text evidence="4">The sequence shown here is derived from an EMBL/GenBank/DDBJ whole genome shotgun (WGS) entry which is preliminary data.</text>
</comment>
<comment type="similarity">
    <text evidence="1">Belongs to the 'phage' integrase family.</text>
</comment>
<proteinExistence type="inferred from homology"/>
<dbReference type="Gene3D" id="1.10.150.130">
    <property type="match status" value="1"/>
</dbReference>
<organism evidence="4 5">
    <name type="scientific">Eubacterium album</name>
    <dbReference type="NCBI Taxonomy" id="2978477"/>
    <lineage>
        <taxon>Bacteria</taxon>
        <taxon>Bacillati</taxon>
        <taxon>Bacillota</taxon>
        <taxon>Clostridia</taxon>
        <taxon>Eubacteriales</taxon>
        <taxon>Eubacteriaceae</taxon>
        <taxon>Eubacterium</taxon>
    </lineage>
</organism>
<dbReference type="Proteomes" id="UP001431199">
    <property type="component" value="Unassembled WGS sequence"/>
</dbReference>
<keyword evidence="2" id="KW-0238">DNA-binding</keyword>
<evidence type="ECO:0000313" key="5">
    <source>
        <dbReference type="Proteomes" id="UP001431199"/>
    </source>
</evidence>
<sequence>MSKTVKKTTEELPKYVRRLAGGTYEARKMIHGRTIRVSGKNLTEVMLEFEFKIKCMDNPYLEGVRITLDEWFDKWFTTYKEPCICRNSIYPMRNKYKSTFGKKIGDMYLADIRNIHIQKTLKELSDEGKAPSTLREALGRVRECLESAKNNRYI</sequence>
<evidence type="ECO:0000259" key="3">
    <source>
        <dbReference type="Pfam" id="PF14659"/>
    </source>
</evidence>
<dbReference type="InterPro" id="IPR011010">
    <property type="entry name" value="DNA_brk_join_enz"/>
</dbReference>
<accession>A0ABT2LZL1</accession>